<evidence type="ECO:0000256" key="1">
    <source>
        <dbReference type="SAM" id="Coils"/>
    </source>
</evidence>
<keyword evidence="1" id="KW-0175">Coiled coil</keyword>
<dbReference type="EMBL" id="VZRA01000004">
    <property type="protein sequence ID" value="KAB0669014.1"/>
    <property type="molecule type" value="Genomic_DNA"/>
</dbReference>
<evidence type="ECO:0000256" key="2">
    <source>
        <dbReference type="SAM" id="MobiDB-lite"/>
    </source>
</evidence>
<feature type="region of interest" description="Disordered" evidence="2">
    <location>
        <begin position="242"/>
        <end position="261"/>
    </location>
</feature>
<feature type="coiled-coil region" evidence="1">
    <location>
        <begin position="352"/>
        <end position="379"/>
    </location>
</feature>
<organism evidence="3 4">
    <name type="scientific">Oryzomonas sagensis</name>
    <dbReference type="NCBI Taxonomy" id="2603857"/>
    <lineage>
        <taxon>Bacteria</taxon>
        <taxon>Pseudomonadati</taxon>
        <taxon>Thermodesulfobacteriota</taxon>
        <taxon>Desulfuromonadia</taxon>
        <taxon>Geobacterales</taxon>
        <taxon>Geobacteraceae</taxon>
        <taxon>Oryzomonas</taxon>
    </lineage>
</organism>
<dbReference type="Proteomes" id="UP000798046">
    <property type="component" value="Unassembled WGS sequence"/>
</dbReference>
<dbReference type="RefSeq" id="WP_151157645.1">
    <property type="nucleotide sequence ID" value="NZ_VZRA01000004.1"/>
</dbReference>
<evidence type="ECO:0000313" key="4">
    <source>
        <dbReference type="Proteomes" id="UP000798046"/>
    </source>
</evidence>
<reference evidence="3 4" key="1">
    <citation type="journal article" date="2020" name="Microorganisms">
        <title>Description of Three Novel Members in the Family Geobacteraceae, Oryzomonas japonicum gen. nov., sp. nov., Oryzomonas sagensis sp. nov., and Oryzomonas ruber sp. nov.</title>
        <authorList>
            <person name="Xu Z."/>
            <person name="Masuda Y."/>
            <person name="Hayakawa C."/>
            <person name="Ushijima N."/>
            <person name="Kawano K."/>
            <person name="Shiratori Y."/>
            <person name="Senoo K."/>
            <person name="Itoh H."/>
        </authorList>
    </citation>
    <scope>NUCLEOTIDE SEQUENCE [LARGE SCALE GENOMIC DNA]</scope>
    <source>
        <strain evidence="3 4">Red100</strain>
    </source>
</reference>
<feature type="compositionally biased region" description="Polar residues" evidence="2">
    <location>
        <begin position="242"/>
        <end position="254"/>
    </location>
</feature>
<name>A0ABQ6TLF2_9BACT</name>
<sequence>MTKPSSKTSSTSDNGRVYYIITPLGDLEGSHWRGIRRLPDGPAVIVIGLRLRNMAAEVNQGGRLVHLTGEPMSLQDIARALDEPLELMQYSTSILAKYGLADGNDDLGWTITDPVVLKHVSRALPGKSTKLIASPPKLVLDRGAEEEKTEDRERREARNRKRLERYRSQWGCEPPEIIWSVTTAVTNRDKPVTGIVTSECHAPLQYTENTTKNGVTIDYRGIGVGIDAETAAGECHETAAASSPSAFLDTQPQNPVDERTPVSSIPVQVSVLPPEIETLISKLPLKHQSGAKGGAVAGLANGAPVAVVLDCLRRLSAKLQRGDSAVSTARGWLNSAITGAVAEDAEMAETKSQQHAATAERQLREAEAAERERQADLRRQAFLLASWESLGLADQQSIESEARAKMSLYNPDPSSSILKVTCLDILQQRYQLSAA</sequence>
<accession>A0ABQ6TLF2</accession>
<protein>
    <submittedName>
        <fullName evidence="3">Uncharacterized protein</fullName>
    </submittedName>
</protein>
<gene>
    <name evidence="3" type="ORF">F6V30_14350</name>
</gene>
<evidence type="ECO:0000313" key="3">
    <source>
        <dbReference type="EMBL" id="KAB0669014.1"/>
    </source>
</evidence>
<comment type="caution">
    <text evidence="3">The sequence shown here is derived from an EMBL/GenBank/DDBJ whole genome shotgun (WGS) entry which is preliminary data.</text>
</comment>
<keyword evidence="4" id="KW-1185">Reference proteome</keyword>
<proteinExistence type="predicted"/>